<proteinExistence type="predicted"/>
<evidence type="ECO:0000313" key="1">
    <source>
        <dbReference type="EMBL" id="CAH0547625.1"/>
    </source>
</evidence>
<name>A0A9P0ATR4_BRAAE</name>
<dbReference type="AlphaFoldDB" id="A0A9P0ATR4"/>
<dbReference type="Proteomes" id="UP001154078">
    <property type="component" value="Chromosome 1"/>
</dbReference>
<evidence type="ECO:0000313" key="2">
    <source>
        <dbReference type="Proteomes" id="UP001154078"/>
    </source>
</evidence>
<keyword evidence="2" id="KW-1185">Reference proteome</keyword>
<reference evidence="1" key="1">
    <citation type="submission" date="2021-12" db="EMBL/GenBank/DDBJ databases">
        <authorList>
            <person name="King R."/>
        </authorList>
    </citation>
    <scope>NUCLEOTIDE SEQUENCE</scope>
</reference>
<sequence>MKQQFIEQVQVLMAVQQIKYTEDLFEKSNYMWLRRKKDEIVWMSNKDEFKIRQALNKVSIVEQNQVIKQLLTWVDENPCINPGRIPEKTVQFLDHAIANKIITEATFSRINSFRNSLRKFSIRHNRVQPKEILDGEKIASRVTFKEEPTIYQICE</sequence>
<gene>
    <name evidence="1" type="ORF">MELIAE_LOCUS1581</name>
</gene>
<dbReference type="EMBL" id="OV121132">
    <property type="protein sequence ID" value="CAH0547625.1"/>
    <property type="molecule type" value="Genomic_DNA"/>
</dbReference>
<dbReference type="OrthoDB" id="6765637at2759"/>
<organism evidence="1 2">
    <name type="scientific">Brassicogethes aeneus</name>
    <name type="common">Rape pollen beetle</name>
    <name type="synonym">Meligethes aeneus</name>
    <dbReference type="NCBI Taxonomy" id="1431903"/>
    <lineage>
        <taxon>Eukaryota</taxon>
        <taxon>Metazoa</taxon>
        <taxon>Ecdysozoa</taxon>
        <taxon>Arthropoda</taxon>
        <taxon>Hexapoda</taxon>
        <taxon>Insecta</taxon>
        <taxon>Pterygota</taxon>
        <taxon>Neoptera</taxon>
        <taxon>Endopterygota</taxon>
        <taxon>Coleoptera</taxon>
        <taxon>Polyphaga</taxon>
        <taxon>Cucujiformia</taxon>
        <taxon>Nitidulidae</taxon>
        <taxon>Meligethinae</taxon>
        <taxon>Brassicogethes</taxon>
    </lineage>
</organism>
<protein>
    <submittedName>
        <fullName evidence="1">Uncharacterized protein</fullName>
    </submittedName>
</protein>
<accession>A0A9P0ATR4</accession>